<dbReference type="GO" id="GO:0015026">
    <property type="term" value="F:coreceptor activity"/>
    <property type="evidence" value="ECO:0007669"/>
    <property type="project" value="InterPro"/>
</dbReference>
<dbReference type="RefSeq" id="XP_028825500.1">
    <property type="nucleotide sequence ID" value="XM_028969667.1"/>
</dbReference>
<keyword evidence="6" id="KW-0732">Signal</keyword>
<dbReference type="Gene3D" id="1.10.150.510">
    <property type="entry name" value="Receptor activity modifying family"/>
    <property type="match status" value="1"/>
</dbReference>
<dbReference type="GO" id="GO:0007186">
    <property type="term" value="P:G protein-coupled receptor signaling pathway"/>
    <property type="evidence" value="ECO:0007669"/>
    <property type="project" value="TreeGrafter"/>
</dbReference>
<evidence type="ECO:0000313" key="12">
    <source>
        <dbReference type="Ensembl" id="ENSDCDP00010000439.1"/>
    </source>
</evidence>
<evidence type="ECO:0000313" key="13">
    <source>
        <dbReference type="Proteomes" id="UP000694580"/>
    </source>
</evidence>
<keyword evidence="5 11" id="KW-0812">Transmembrane</keyword>
<keyword evidence="9" id="KW-1015">Disulfide bond</keyword>
<keyword evidence="8 11" id="KW-0472">Membrane</keyword>
<evidence type="ECO:0000256" key="9">
    <source>
        <dbReference type="ARBA" id="ARBA00023157"/>
    </source>
</evidence>
<dbReference type="InterPro" id="IPR006985">
    <property type="entry name" value="RAMP"/>
</dbReference>
<sequence length="218" mass="24770">MVVCCRVAMNLRMLLVQGSSLDNSRSLSAVALLFVFCASAGRGLQTNVSHPSPEIFHHSSHDVNLTVINKDVPFDETQRGNWTREDDELFQDPHAPPRHCDQVFLQELLEIYCRADFDGLMRDLHTEDRCDWDQVVSPYNELTHCMEVICGNAGCFYPNPKVQEVFVQIHHEHFQHCASEEVMMVEEPAGLVLALTLIPVSIIPGLVFLVVWKNKVRD</sequence>
<reference evidence="12 13" key="1">
    <citation type="submission" date="2020-06" db="EMBL/GenBank/DDBJ databases">
        <authorList>
            <consortium name="Wellcome Sanger Institute Data Sharing"/>
        </authorList>
    </citation>
    <scope>NUCLEOTIDE SEQUENCE [LARGE SCALE GENOMIC DNA]</scope>
</reference>
<evidence type="ECO:0000256" key="5">
    <source>
        <dbReference type="ARBA" id="ARBA00022692"/>
    </source>
</evidence>
<keyword evidence="10" id="KW-0675">Receptor</keyword>
<keyword evidence="13" id="KW-1185">Reference proteome</keyword>
<dbReference type="GO" id="GO:0001525">
    <property type="term" value="P:angiogenesis"/>
    <property type="evidence" value="ECO:0007669"/>
    <property type="project" value="TreeGrafter"/>
</dbReference>
<accession>A0AAY3ZVM6</accession>
<evidence type="ECO:0000256" key="4">
    <source>
        <dbReference type="ARBA" id="ARBA00022475"/>
    </source>
</evidence>
<evidence type="ECO:0000256" key="6">
    <source>
        <dbReference type="ARBA" id="ARBA00022729"/>
    </source>
</evidence>
<dbReference type="PANTHER" id="PTHR14076:SF9">
    <property type="entry name" value="RECEPTOR ACTIVITY-MODIFYING PROTEIN 2"/>
    <property type="match status" value="1"/>
</dbReference>
<dbReference type="InterPro" id="IPR038126">
    <property type="entry name" value="RAMP_sf"/>
</dbReference>
<feature type="transmembrane region" description="Helical" evidence="11">
    <location>
        <begin position="189"/>
        <end position="212"/>
    </location>
</feature>
<dbReference type="Proteomes" id="UP000694580">
    <property type="component" value="Chromosome 2"/>
</dbReference>
<dbReference type="Pfam" id="PF04901">
    <property type="entry name" value="RAMP"/>
    <property type="match status" value="1"/>
</dbReference>
<dbReference type="GO" id="GO:0031623">
    <property type="term" value="P:receptor internalization"/>
    <property type="evidence" value="ECO:0007669"/>
    <property type="project" value="TreeGrafter"/>
</dbReference>
<evidence type="ECO:0000256" key="3">
    <source>
        <dbReference type="ARBA" id="ARBA00022448"/>
    </source>
</evidence>
<evidence type="ECO:0000256" key="1">
    <source>
        <dbReference type="ARBA" id="ARBA00004251"/>
    </source>
</evidence>
<comment type="similarity">
    <text evidence="2">Belongs to the RAMP family.</text>
</comment>
<dbReference type="GO" id="GO:0009986">
    <property type="term" value="C:cell surface"/>
    <property type="evidence" value="ECO:0007669"/>
    <property type="project" value="TreeGrafter"/>
</dbReference>
<gene>
    <name evidence="12" type="primary">LOC114784349</name>
</gene>
<reference evidence="12" key="2">
    <citation type="submission" date="2025-08" db="UniProtKB">
        <authorList>
            <consortium name="Ensembl"/>
        </authorList>
    </citation>
    <scope>IDENTIFICATION</scope>
</reference>
<reference evidence="12" key="3">
    <citation type="submission" date="2025-09" db="UniProtKB">
        <authorList>
            <consortium name="Ensembl"/>
        </authorList>
    </citation>
    <scope>IDENTIFICATION</scope>
</reference>
<keyword evidence="4" id="KW-1003">Cell membrane</keyword>
<name>A0AAY3ZVM6_9TELE</name>
<dbReference type="GO" id="GO:0006886">
    <property type="term" value="P:intracellular protein transport"/>
    <property type="evidence" value="ECO:0007669"/>
    <property type="project" value="InterPro"/>
</dbReference>
<dbReference type="GO" id="GO:0043235">
    <property type="term" value="C:receptor complex"/>
    <property type="evidence" value="ECO:0007669"/>
    <property type="project" value="TreeGrafter"/>
</dbReference>
<proteinExistence type="inferred from homology"/>
<evidence type="ECO:0000256" key="2">
    <source>
        <dbReference type="ARBA" id="ARBA00007087"/>
    </source>
</evidence>
<dbReference type="AlphaFoldDB" id="A0AAY3ZVM6"/>
<dbReference type="GO" id="GO:0072659">
    <property type="term" value="P:protein localization to plasma membrane"/>
    <property type="evidence" value="ECO:0007669"/>
    <property type="project" value="TreeGrafter"/>
</dbReference>
<keyword evidence="7 11" id="KW-1133">Transmembrane helix</keyword>
<dbReference type="GO" id="GO:0005886">
    <property type="term" value="C:plasma membrane"/>
    <property type="evidence" value="ECO:0007669"/>
    <property type="project" value="UniProtKB-SubCell"/>
</dbReference>
<evidence type="ECO:0000256" key="10">
    <source>
        <dbReference type="ARBA" id="ARBA00023170"/>
    </source>
</evidence>
<dbReference type="GO" id="GO:0006816">
    <property type="term" value="P:calcium ion transport"/>
    <property type="evidence" value="ECO:0007669"/>
    <property type="project" value="TreeGrafter"/>
</dbReference>
<dbReference type="GeneTree" id="ENSGT00940000168205"/>
<keyword evidence="3" id="KW-0813">Transport</keyword>
<dbReference type="PANTHER" id="PTHR14076">
    <property type="entry name" value="RECEPTOR ACTIVITY MODIFYING PROTEIN RAMP"/>
    <property type="match status" value="1"/>
</dbReference>
<evidence type="ECO:0000256" key="7">
    <source>
        <dbReference type="ARBA" id="ARBA00022989"/>
    </source>
</evidence>
<organism evidence="12 13">
    <name type="scientific">Denticeps clupeoides</name>
    <name type="common">denticle herring</name>
    <dbReference type="NCBI Taxonomy" id="299321"/>
    <lineage>
        <taxon>Eukaryota</taxon>
        <taxon>Metazoa</taxon>
        <taxon>Chordata</taxon>
        <taxon>Craniata</taxon>
        <taxon>Vertebrata</taxon>
        <taxon>Euteleostomi</taxon>
        <taxon>Actinopterygii</taxon>
        <taxon>Neopterygii</taxon>
        <taxon>Teleostei</taxon>
        <taxon>Clupei</taxon>
        <taxon>Clupeiformes</taxon>
        <taxon>Denticipitoidei</taxon>
        <taxon>Denticipitidae</taxon>
        <taxon>Denticeps</taxon>
    </lineage>
</organism>
<dbReference type="GeneID" id="114784349"/>
<evidence type="ECO:0000256" key="11">
    <source>
        <dbReference type="SAM" id="Phobius"/>
    </source>
</evidence>
<dbReference type="Ensembl" id="ENSDCDT00010000451.1">
    <property type="protein sequence ID" value="ENSDCDP00010000439.1"/>
    <property type="gene ID" value="ENSDCDG00010000229.1"/>
</dbReference>
<evidence type="ECO:0000256" key="8">
    <source>
        <dbReference type="ARBA" id="ARBA00023136"/>
    </source>
</evidence>
<comment type="subcellular location">
    <subcellularLocation>
        <location evidence="1">Cell membrane</location>
        <topology evidence="1">Single-pass type I membrane protein</topology>
    </subcellularLocation>
</comment>
<protein>
    <submittedName>
        <fullName evidence="12">Uncharacterized protein</fullName>
    </submittedName>
</protein>
<dbReference type="GO" id="GO:0008277">
    <property type="term" value="P:regulation of G protein-coupled receptor signaling pathway"/>
    <property type="evidence" value="ECO:0007669"/>
    <property type="project" value="InterPro"/>
</dbReference>
<dbReference type="GO" id="GO:0032870">
    <property type="term" value="P:cellular response to hormone stimulus"/>
    <property type="evidence" value="ECO:0007669"/>
    <property type="project" value="TreeGrafter"/>
</dbReference>